<dbReference type="EMBL" id="AP015038">
    <property type="protein sequence ID" value="BAT88421.1"/>
    <property type="molecule type" value="Genomic_DNA"/>
</dbReference>
<dbReference type="Proteomes" id="UP000291084">
    <property type="component" value="Chromosome 5"/>
</dbReference>
<evidence type="ECO:0000313" key="2">
    <source>
        <dbReference type="Proteomes" id="UP000291084"/>
    </source>
</evidence>
<proteinExistence type="predicted"/>
<sequence length="90" mass="10235">MREDHFKACWMPSWWCSLQAIVDAASFLQGWWMEDDQMLERVKACCCVLGVAFCFCCQLLDALKLAGILLYREGGCTSSLLHTLQLPCQP</sequence>
<accession>A0A0S3S6I9</accession>
<reference evidence="1 2" key="1">
    <citation type="journal article" date="2015" name="Sci. Rep.">
        <title>The power of single molecule real-time sequencing technology in the de novo assembly of a eukaryotic genome.</title>
        <authorList>
            <person name="Sakai H."/>
            <person name="Naito K."/>
            <person name="Ogiso-Tanaka E."/>
            <person name="Takahashi Y."/>
            <person name="Iseki K."/>
            <person name="Muto C."/>
            <person name="Satou K."/>
            <person name="Teruya K."/>
            <person name="Shiroma A."/>
            <person name="Shimoji M."/>
            <person name="Hirano T."/>
            <person name="Itoh T."/>
            <person name="Kaga A."/>
            <person name="Tomooka N."/>
        </authorList>
    </citation>
    <scope>NUCLEOTIDE SEQUENCE [LARGE SCALE GENOMIC DNA]</scope>
    <source>
        <strain evidence="2">cv. Shumari</strain>
    </source>
</reference>
<evidence type="ECO:0000313" key="1">
    <source>
        <dbReference type="EMBL" id="BAT88421.1"/>
    </source>
</evidence>
<name>A0A0S3S6I9_PHAAN</name>
<keyword evidence="2" id="KW-1185">Reference proteome</keyword>
<dbReference type="AlphaFoldDB" id="A0A0S3S6I9"/>
<gene>
    <name evidence="1" type="primary">Vigan.05G190800</name>
    <name evidence="1" type="ORF">VIGAN_05190800</name>
</gene>
<protein>
    <submittedName>
        <fullName evidence="1">Uncharacterized protein</fullName>
    </submittedName>
</protein>
<organism evidence="1 2">
    <name type="scientific">Vigna angularis var. angularis</name>
    <dbReference type="NCBI Taxonomy" id="157739"/>
    <lineage>
        <taxon>Eukaryota</taxon>
        <taxon>Viridiplantae</taxon>
        <taxon>Streptophyta</taxon>
        <taxon>Embryophyta</taxon>
        <taxon>Tracheophyta</taxon>
        <taxon>Spermatophyta</taxon>
        <taxon>Magnoliopsida</taxon>
        <taxon>eudicotyledons</taxon>
        <taxon>Gunneridae</taxon>
        <taxon>Pentapetalae</taxon>
        <taxon>rosids</taxon>
        <taxon>fabids</taxon>
        <taxon>Fabales</taxon>
        <taxon>Fabaceae</taxon>
        <taxon>Papilionoideae</taxon>
        <taxon>50 kb inversion clade</taxon>
        <taxon>NPAAA clade</taxon>
        <taxon>indigoferoid/millettioid clade</taxon>
        <taxon>Phaseoleae</taxon>
        <taxon>Vigna</taxon>
    </lineage>
</organism>